<gene>
    <name evidence="1" type="ORF">TCEB3V08_LOCUS13828</name>
</gene>
<organism evidence="1">
    <name type="scientific">Timema cristinae</name>
    <name type="common">Walking stick</name>
    <dbReference type="NCBI Taxonomy" id="61476"/>
    <lineage>
        <taxon>Eukaryota</taxon>
        <taxon>Metazoa</taxon>
        <taxon>Ecdysozoa</taxon>
        <taxon>Arthropoda</taxon>
        <taxon>Hexapoda</taxon>
        <taxon>Insecta</taxon>
        <taxon>Pterygota</taxon>
        <taxon>Neoptera</taxon>
        <taxon>Polyneoptera</taxon>
        <taxon>Phasmatodea</taxon>
        <taxon>Timematodea</taxon>
        <taxon>Timematoidea</taxon>
        <taxon>Timematidae</taxon>
        <taxon>Timema</taxon>
    </lineage>
</organism>
<protein>
    <submittedName>
        <fullName evidence="1">Uncharacterized protein</fullName>
    </submittedName>
</protein>
<dbReference type="EMBL" id="OC356670">
    <property type="protein sequence ID" value="CAD7419582.1"/>
    <property type="molecule type" value="Genomic_DNA"/>
</dbReference>
<sequence>MMQLSEPFGKKPLLESRLKVGKNVYHTEKIINDDWAKEKKMDASETQPFIIQIGNKSDSDEEEEVLAVPLLPD</sequence>
<proteinExistence type="predicted"/>
<name>A0A7R9DRF7_TIMCR</name>
<evidence type="ECO:0000313" key="1">
    <source>
        <dbReference type="EMBL" id="CAD7419582.1"/>
    </source>
</evidence>
<dbReference type="AlphaFoldDB" id="A0A7R9DRF7"/>
<accession>A0A7R9DRF7</accession>
<reference evidence="1" key="1">
    <citation type="submission" date="2020-11" db="EMBL/GenBank/DDBJ databases">
        <authorList>
            <person name="Tran Van P."/>
        </authorList>
    </citation>
    <scope>NUCLEOTIDE SEQUENCE</scope>
</reference>